<dbReference type="Gene3D" id="1.10.10.10">
    <property type="entry name" value="Winged helix-like DNA-binding domain superfamily/Winged helix DNA-binding domain"/>
    <property type="match status" value="1"/>
</dbReference>
<dbReference type="FunFam" id="1.10.8.60:FF:000014">
    <property type="entry name" value="DNA-binding transcriptional regulator NtrC"/>
    <property type="match status" value="1"/>
</dbReference>
<feature type="domain" description="Response regulatory" evidence="13">
    <location>
        <begin position="3"/>
        <end position="117"/>
    </location>
</feature>
<dbReference type="Gene3D" id="3.40.50.300">
    <property type="entry name" value="P-loop containing nucleotide triphosphate hydrolases"/>
    <property type="match status" value="1"/>
</dbReference>
<feature type="domain" description="Sigma-54 factor interaction" evidence="12">
    <location>
        <begin position="142"/>
        <end position="371"/>
    </location>
</feature>
<dbReference type="Pfam" id="PF00072">
    <property type="entry name" value="Response_reg"/>
    <property type="match status" value="1"/>
</dbReference>
<dbReference type="SMART" id="SM00448">
    <property type="entry name" value="REC"/>
    <property type="match status" value="1"/>
</dbReference>
<dbReference type="GO" id="GO:0006355">
    <property type="term" value="P:regulation of DNA-templated transcription"/>
    <property type="evidence" value="ECO:0007669"/>
    <property type="project" value="InterPro"/>
</dbReference>
<dbReference type="SUPFAM" id="SSF52540">
    <property type="entry name" value="P-loop containing nucleoside triphosphate hydrolases"/>
    <property type="match status" value="1"/>
</dbReference>
<dbReference type="PROSITE" id="PS50110">
    <property type="entry name" value="RESPONSE_REGULATORY"/>
    <property type="match status" value="1"/>
</dbReference>
<keyword evidence="10" id="KW-0804">Transcription</keyword>
<dbReference type="GO" id="GO:0000160">
    <property type="term" value="P:phosphorelay signal transduction system"/>
    <property type="evidence" value="ECO:0007669"/>
    <property type="project" value="UniProtKB-KW"/>
</dbReference>
<dbReference type="CDD" id="cd00009">
    <property type="entry name" value="AAA"/>
    <property type="match status" value="1"/>
</dbReference>
<keyword evidence="2" id="KW-0963">Cytoplasm</keyword>
<sequence>MGNVLVIDDEKNYLIILEDLLSEEGHHVFTAESGLEGLKLARNNDLDVVVTDMKMPGMDGMEVLEQLRAFDADLPVIMMTAFGTVEKAVEAMKKGAFHYILKPFENEELKVLVQKAVEHYQLVRQNRQMKEILEEQYHFDNIVGKSEPMEKVYALIRKVAPTKATVLITGESGTGKELIARAIHYNSPRKNGPFISINCGALPENLLESELFGHERGAFTGAIGLRKGRFELAHGGTLFLDEISEMSPPLQVKLLRALQEMRFERVGGTETLEVDVRVVAASNRNLKEEVAAGRFRSDLFFRLNVVHVPLPPLRERTTDIPLLAHHFLKKYQKQIGREDLRLRADTLRALLNYSWPGNVRELENVMERAVILCPDREITPEDLPSEVLRPTPDSFSTFSKTRPEMQGAAAFQGPSERRDAERVLAPGPQRVRQLRALDLVELQGYITNRDYARLNEVSERQALRELTDMVDRGLLMRMGKGRSCQYVAVRER</sequence>
<name>A0A3N1UMC8_9BACT</name>
<reference evidence="14 15" key="1">
    <citation type="submission" date="2018-11" db="EMBL/GenBank/DDBJ databases">
        <title>Genomic Encyclopedia of Type Strains, Phase IV (KMG-IV): sequencing the most valuable type-strain genomes for metagenomic binning, comparative biology and taxonomic classification.</title>
        <authorList>
            <person name="Goeker M."/>
        </authorList>
    </citation>
    <scope>NUCLEOTIDE SEQUENCE [LARGE SCALE GENOMIC DNA]</scope>
    <source>
        <strain evidence="14 15">DSM 22027</strain>
    </source>
</reference>
<keyword evidence="8" id="KW-0238">DNA-binding</keyword>
<dbReference type="RefSeq" id="WP_123291428.1">
    <property type="nucleotide sequence ID" value="NZ_RJVA01000016.1"/>
</dbReference>
<dbReference type="Pfam" id="PF25601">
    <property type="entry name" value="AAA_lid_14"/>
    <property type="match status" value="1"/>
</dbReference>
<keyword evidence="3 11" id="KW-0597">Phosphoprotein</keyword>
<dbReference type="PANTHER" id="PTHR32071">
    <property type="entry name" value="TRANSCRIPTIONAL REGULATORY PROTEIN"/>
    <property type="match status" value="1"/>
</dbReference>
<keyword evidence="6" id="KW-0902">Two-component regulatory system</keyword>
<protein>
    <submittedName>
        <fullName evidence="14">Two-component system NtrC family response regulator</fullName>
    </submittedName>
</protein>
<dbReference type="PROSITE" id="PS00675">
    <property type="entry name" value="SIGMA54_INTERACT_1"/>
    <property type="match status" value="1"/>
</dbReference>
<dbReference type="PROSITE" id="PS00688">
    <property type="entry name" value="SIGMA54_INTERACT_3"/>
    <property type="match status" value="1"/>
</dbReference>
<comment type="subcellular location">
    <subcellularLocation>
        <location evidence="1">Cytoplasm</location>
    </subcellularLocation>
</comment>
<dbReference type="GO" id="GO:0003677">
    <property type="term" value="F:DNA binding"/>
    <property type="evidence" value="ECO:0007669"/>
    <property type="project" value="UniProtKB-KW"/>
</dbReference>
<evidence type="ECO:0000256" key="4">
    <source>
        <dbReference type="ARBA" id="ARBA00022741"/>
    </source>
</evidence>
<evidence type="ECO:0000256" key="8">
    <source>
        <dbReference type="ARBA" id="ARBA00023125"/>
    </source>
</evidence>
<dbReference type="Pfam" id="PF00158">
    <property type="entry name" value="Sigma54_activat"/>
    <property type="match status" value="1"/>
</dbReference>
<dbReference type="GO" id="GO:0005737">
    <property type="term" value="C:cytoplasm"/>
    <property type="evidence" value="ECO:0007669"/>
    <property type="project" value="UniProtKB-SubCell"/>
</dbReference>
<dbReference type="InterPro" id="IPR058031">
    <property type="entry name" value="AAA_lid_NorR"/>
</dbReference>
<evidence type="ECO:0000256" key="9">
    <source>
        <dbReference type="ARBA" id="ARBA00023159"/>
    </source>
</evidence>
<evidence type="ECO:0000259" key="12">
    <source>
        <dbReference type="PROSITE" id="PS50045"/>
    </source>
</evidence>
<dbReference type="InterPro" id="IPR002078">
    <property type="entry name" value="Sigma_54_int"/>
</dbReference>
<gene>
    <name evidence="14" type="ORF">EDC27_2986</name>
</gene>
<keyword evidence="7" id="KW-0805">Transcription regulation</keyword>
<dbReference type="InterPro" id="IPR011006">
    <property type="entry name" value="CheY-like_superfamily"/>
</dbReference>
<evidence type="ECO:0000313" key="14">
    <source>
        <dbReference type="EMBL" id="ROQ89870.1"/>
    </source>
</evidence>
<dbReference type="Gene3D" id="1.10.8.60">
    <property type="match status" value="1"/>
</dbReference>
<dbReference type="AlphaFoldDB" id="A0A3N1UMC8"/>
<dbReference type="GO" id="GO:0005524">
    <property type="term" value="F:ATP binding"/>
    <property type="evidence" value="ECO:0007669"/>
    <property type="project" value="UniProtKB-KW"/>
</dbReference>
<evidence type="ECO:0000256" key="10">
    <source>
        <dbReference type="ARBA" id="ARBA00023163"/>
    </source>
</evidence>
<feature type="modified residue" description="4-aspartylphosphate" evidence="11">
    <location>
        <position position="52"/>
    </location>
</feature>
<dbReference type="FunFam" id="3.40.50.2300:FF:000018">
    <property type="entry name" value="DNA-binding transcriptional regulator NtrC"/>
    <property type="match status" value="1"/>
</dbReference>
<keyword evidence="5" id="KW-0067">ATP-binding</keyword>
<proteinExistence type="predicted"/>
<keyword evidence="9" id="KW-0010">Activator</keyword>
<evidence type="ECO:0000256" key="5">
    <source>
        <dbReference type="ARBA" id="ARBA00022840"/>
    </source>
</evidence>
<dbReference type="SMART" id="SM00382">
    <property type="entry name" value="AAA"/>
    <property type="match status" value="1"/>
</dbReference>
<evidence type="ECO:0000256" key="3">
    <source>
        <dbReference type="ARBA" id="ARBA00022553"/>
    </source>
</evidence>
<dbReference type="PROSITE" id="PS00676">
    <property type="entry name" value="SIGMA54_INTERACT_2"/>
    <property type="match status" value="1"/>
</dbReference>
<keyword evidence="15" id="KW-1185">Reference proteome</keyword>
<evidence type="ECO:0000259" key="13">
    <source>
        <dbReference type="PROSITE" id="PS50110"/>
    </source>
</evidence>
<dbReference type="InterPro" id="IPR025944">
    <property type="entry name" value="Sigma_54_int_dom_CS"/>
</dbReference>
<dbReference type="InterPro" id="IPR025943">
    <property type="entry name" value="Sigma_54_int_dom_ATP-bd_2"/>
</dbReference>
<dbReference type="Gene3D" id="3.40.50.2300">
    <property type="match status" value="1"/>
</dbReference>
<dbReference type="InterPro" id="IPR027417">
    <property type="entry name" value="P-loop_NTPase"/>
</dbReference>
<evidence type="ECO:0000256" key="7">
    <source>
        <dbReference type="ARBA" id="ARBA00023015"/>
    </source>
</evidence>
<organism evidence="14 15">
    <name type="scientific">Desulfosoma caldarium</name>
    <dbReference type="NCBI Taxonomy" id="610254"/>
    <lineage>
        <taxon>Bacteria</taxon>
        <taxon>Pseudomonadati</taxon>
        <taxon>Thermodesulfobacteriota</taxon>
        <taxon>Syntrophobacteria</taxon>
        <taxon>Syntrophobacterales</taxon>
        <taxon>Syntrophobacteraceae</taxon>
        <taxon>Desulfosoma</taxon>
    </lineage>
</organism>
<dbReference type="InterPro" id="IPR025662">
    <property type="entry name" value="Sigma_54_int_dom_ATP-bd_1"/>
</dbReference>
<evidence type="ECO:0000256" key="6">
    <source>
        <dbReference type="ARBA" id="ARBA00023012"/>
    </source>
</evidence>
<dbReference type="InterPro" id="IPR036388">
    <property type="entry name" value="WH-like_DNA-bd_sf"/>
</dbReference>
<keyword evidence="4" id="KW-0547">Nucleotide-binding</keyword>
<dbReference type="FunFam" id="3.40.50.300:FF:000006">
    <property type="entry name" value="DNA-binding transcriptional regulator NtrC"/>
    <property type="match status" value="1"/>
</dbReference>
<evidence type="ECO:0000256" key="2">
    <source>
        <dbReference type="ARBA" id="ARBA00022490"/>
    </source>
</evidence>
<dbReference type="SUPFAM" id="SSF52172">
    <property type="entry name" value="CheY-like"/>
    <property type="match status" value="1"/>
</dbReference>
<dbReference type="Proteomes" id="UP000276223">
    <property type="component" value="Unassembled WGS sequence"/>
</dbReference>
<dbReference type="PROSITE" id="PS50045">
    <property type="entry name" value="SIGMA54_INTERACT_4"/>
    <property type="match status" value="1"/>
</dbReference>
<comment type="caution">
    <text evidence="14">The sequence shown here is derived from an EMBL/GenBank/DDBJ whole genome shotgun (WGS) entry which is preliminary data.</text>
</comment>
<dbReference type="InterPro" id="IPR001789">
    <property type="entry name" value="Sig_transdc_resp-reg_receiver"/>
</dbReference>
<dbReference type="OrthoDB" id="9763792at2"/>
<dbReference type="InterPro" id="IPR003593">
    <property type="entry name" value="AAA+_ATPase"/>
</dbReference>
<dbReference type="EMBL" id="RJVA01000016">
    <property type="protein sequence ID" value="ROQ89870.1"/>
    <property type="molecule type" value="Genomic_DNA"/>
</dbReference>
<accession>A0A3N1UMC8</accession>
<evidence type="ECO:0000256" key="1">
    <source>
        <dbReference type="ARBA" id="ARBA00004496"/>
    </source>
</evidence>
<evidence type="ECO:0000313" key="15">
    <source>
        <dbReference type="Proteomes" id="UP000276223"/>
    </source>
</evidence>
<evidence type="ECO:0000256" key="11">
    <source>
        <dbReference type="PROSITE-ProRule" id="PRU00169"/>
    </source>
</evidence>